<dbReference type="AlphaFoldDB" id="A0A3Q8XQ29"/>
<comment type="similarity">
    <text evidence="1">Belongs to the UPF0337 (CsbD) family.</text>
</comment>
<evidence type="ECO:0000259" key="2">
    <source>
        <dbReference type="Pfam" id="PF05532"/>
    </source>
</evidence>
<dbReference type="InterPro" id="IPR050423">
    <property type="entry name" value="UPF0337_stress_rsp"/>
</dbReference>
<sequence length="65" mass="7746">MNWDIIEGKWNEFRGKAQQQWGKLTDDDLDRAKGSRTELAGLIQQRYGVARDEAERQVDEWRSRH</sequence>
<evidence type="ECO:0000313" key="4">
    <source>
        <dbReference type="Proteomes" id="UP000268192"/>
    </source>
</evidence>
<dbReference type="EMBL" id="CP032509">
    <property type="protein sequence ID" value="AZN71447.1"/>
    <property type="molecule type" value="Genomic_DNA"/>
</dbReference>
<gene>
    <name evidence="3" type="ORF">D5400_09365</name>
</gene>
<organism evidence="3 4">
    <name type="scientific">Georhizobium profundi</name>
    <dbReference type="NCBI Taxonomy" id="2341112"/>
    <lineage>
        <taxon>Bacteria</taxon>
        <taxon>Pseudomonadati</taxon>
        <taxon>Pseudomonadota</taxon>
        <taxon>Alphaproteobacteria</taxon>
        <taxon>Hyphomicrobiales</taxon>
        <taxon>Rhizobiaceae</taxon>
        <taxon>Georhizobium</taxon>
    </lineage>
</organism>
<dbReference type="PANTHER" id="PTHR34977">
    <property type="entry name" value="UPF0337 PROTEIN YJBJ"/>
    <property type="match status" value="1"/>
</dbReference>
<accession>A0A3Q8XQ29</accession>
<dbReference type="Pfam" id="PF05532">
    <property type="entry name" value="CsbD"/>
    <property type="match status" value="1"/>
</dbReference>
<dbReference type="SUPFAM" id="SSF69047">
    <property type="entry name" value="Hypothetical protein YjbJ"/>
    <property type="match status" value="1"/>
</dbReference>
<dbReference type="PIRSF" id="PIRSF039008">
    <property type="entry name" value="YjbJ"/>
    <property type="match status" value="1"/>
</dbReference>
<evidence type="ECO:0000313" key="3">
    <source>
        <dbReference type="EMBL" id="AZN71447.1"/>
    </source>
</evidence>
<feature type="domain" description="CsbD-like" evidence="2">
    <location>
        <begin position="4"/>
        <end position="56"/>
    </location>
</feature>
<keyword evidence="4" id="KW-1185">Reference proteome</keyword>
<dbReference type="RefSeq" id="WP_126009761.1">
    <property type="nucleotide sequence ID" value="NZ_CP032509.1"/>
</dbReference>
<dbReference type="OrthoDB" id="9796058at2"/>
<dbReference type="Proteomes" id="UP000268192">
    <property type="component" value="Chromosome"/>
</dbReference>
<dbReference type="InterPro" id="IPR008462">
    <property type="entry name" value="CsbD"/>
</dbReference>
<dbReference type="KEGG" id="abaw:D5400_09365"/>
<name>A0A3Q8XQ29_9HYPH</name>
<proteinExistence type="inferred from homology"/>
<dbReference type="PANTHER" id="PTHR34977:SF1">
    <property type="entry name" value="UPF0337 PROTEIN YJBJ"/>
    <property type="match status" value="1"/>
</dbReference>
<dbReference type="Gene3D" id="1.10.1470.10">
    <property type="entry name" value="YjbJ"/>
    <property type="match status" value="1"/>
</dbReference>
<reference evidence="3 4" key="1">
    <citation type="submission" date="2018-09" db="EMBL/GenBank/DDBJ databases">
        <title>Marinorhizobium profundi gen. nov., sp. nov., isolated from a deep-sea sediment sample from the New Britain Trench and proposal of Marinorhizobiaceae fam. nov. in the order Rhizobiales of the class Alphaproteobacteria.</title>
        <authorList>
            <person name="Cao J."/>
        </authorList>
    </citation>
    <scope>NUCLEOTIDE SEQUENCE [LARGE SCALE GENOMIC DNA]</scope>
    <source>
        <strain evidence="3 4">WS11</strain>
    </source>
</reference>
<dbReference type="InterPro" id="IPR026042">
    <property type="entry name" value="YjbJ"/>
</dbReference>
<protein>
    <submittedName>
        <fullName evidence="3">CsbD family protein</fullName>
    </submittedName>
</protein>
<dbReference type="InterPro" id="IPR036629">
    <property type="entry name" value="YjbJ_sf"/>
</dbReference>
<evidence type="ECO:0000256" key="1">
    <source>
        <dbReference type="ARBA" id="ARBA00009129"/>
    </source>
</evidence>